<keyword evidence="5" id="KW-1185">Reference proteome</keyword>
<evidence type="ECO:0000256" key="2">
    <source>
        <dbReference type="SAM" id="Phobius"/>
    </source>
</evidence>
<feature type="domain" description="Bacterial sugar transferase" evidence="3">
    <location>
        <begin position="44"/>
        <end position="228"/>
    </location>
</feature>
<keyword evidence="2" id="KW-0812">Transmembrane</keyword>
<comment type="similarity">
    <text evidence="1">Belongs to the bacterial sugar transferase family.</text>
</comment>
<keyword evidence="4" id="KW-0808">Transferase</keyword>
<dbReference type="PANTHER" id="PTHR30576:SF0">
    <property type="entry name" value="UNDECAPRENYL-PHOSPHATE N-ACETYLGALACTOSAMINYL 1-PHOSPHATE TRANSFERASE-RELATED"/>
    <property type="match status" value="1"/>
</dbReference>
<sequence>MENVLVERKFGQSLRKGNFVKGQQEAKIRVLYGKNDSYQKRLIKRVFDLTVSVFTTVFVLSWLFPLIGILIKLDSKGPVLFKQQRHGRGNKVFYCYKFRTMIKNNEADTRQATQNDSRITRVGKFLRKSSLDELPQILNVLLGDMSIVGPRPHAVPMNLEFAKEIGGFMQRHRVKPGITGLAQCKGYRGEIVNFQELHSRFRLDFFYVRKWCLLFDIKIVIETVVSLLTKNEKAY</sequence>
<protein>
    <submittedName>
        <fullName evidence="4">Putative colanic acid biosysnthesis UDP-glucose lipid carrier transferase</fullName>
    </submittedName>
</protein>
<proteinExistence type="inferred from homology"/>
<accession>A0A1H7AV42</accession>
<evidence type="ECO:0000256" key="1">
    <source>
        <dbReference type="ARBA" id="ARBA00006464"/>
    </source>
</evidence>
<reference evidence="5" key="1">
    <citation type="submission" date="2016-10" db="EMBL/GenBank/DDBJ databases">
        <authorList>
            <person name="Varghese N."/>
            <person name="Submissions S."/>
        </authorList>
    </citation>
    <scope>NUCLEOTIDE SEQUENCE [LARGE SCALE GENOMIC DNA]</scope>
    <source>
        <strain evidence="5">IBRC-M 10761</strain>
    </source>
</reference>
<feature type="transmembrane region" description="Helical" evidence="2">
    <location>
        <begin position="46"/>
        <end position="71"/>
    </location>
</feature>
<dbReference type="PANTHER" id="PTHR30576">
    <property type="entry name" value="COLANIC BIOSYNTHESIS UDP-GLUCOSE LIPID CARRIER TRANSFERASE"/>
    <property type="match status" value="1"/>
</dbReference>
<dbReference type="OrthoDB" id="9808602at2"/>
<dbReference type="InterPro" id="IPR003362">
    <property type="entry name" value="Bact_transf"/>
</dbReference>
<name>A0A1H7AV42_9BACT</name>
<evidence type="ECO:0000313" key="4">
    <source>
        <dbReference type="EMBL" id="SEJ68806.1"/>
    </source>
</evidence>
<dbReference type="STRING" id="1416801.SAMN05192553_108113"/>
<dbReference type="GO" id="GO:0016780">
    <property type="term" value="F:phosphotransferase activity, for other substituted phosphate groups"/>
    <property type="evidence" value="ECO:0007669"/>
    <property type="project" value="TreeGrafter"/>
</dbReference>
<dbReference type="AlphaFoldDB" id="A0A1H7AV42"/>
<keyword evidence="2" id="KW-1133">Transmembrane helix</keyword>
<gene>
    <name evidence="4" type="ORF">SAMN05192553_108113</name>
</gene>
<evidence type="ECO:0000313" key="5">
    <source>
        <dbReference type="Proteomes" id="UP000199403"/>
    </source>
</evidence>
<organism evidence="4 5">
    <name type="scientific">Cyclobacterium xiamenense</name>
    <dbReference type="NCBI Taxonomy" id="1297121"/>
    <lineage>
        <taxon>Bacteria</taxon>
        <taxon>Pseudomonadati</taxon>
        <taxon>Bacteroidota</taxon>
        <taxon>Cytophagia</taxon>
        <taxon>Cytophagales</taxon>
        <taxon>Cyclobacteriaceae</taxon>
        <taxon>Cyclobacterium</taxon>
    </lineage>
</organism>
<dbReference type="RefSeq" id="WP_092177873.1">
    <property type="nucleotide sequence ID" value="NZ_FNZH01000008.1"/>
</dbReference>
<dbReference type="Proteomes" id="UP000199403">
    <property type="component" value="Unassembled WGS sequence"/>
</dbReference>
<keyword evidence="2" id="KW-0472">Membrane</keyword>
<dbReference type="Pfam" id="PF02397">
    <property type="entry name" value="Bac_transf"/>
    <property type="match status" value="1"/>
</dbReference>
<dbReference type="EMBL" id="FNZH01000008">
    <property type="protein sequence ID" value="SEJ68806.1"/>
    <property type="molecule type" value="Genomic_DNA"/>
</dbReference>
<evidence type="ECO:0000259" key="3">
    <source>
        <dbReference type="Pfam" id="PF02397"/>
    </source>
</evidence>